<keyword evidence="3 8" id="KW-0812">Transmembrane</keyword>
<dbReference type="PANTHER" id="PTHR13289:SF6">
    <property type="entry name" value="MACOILIN"/>
    <property type="match status" value="1"/>
</dbReference>
<dbReference type="GO" id="GO:0031965">
    <property type="term" value="C:nuclear membrane"/>
    <property type="evidence" value="ECO:0007669"/>
    <property type="project" value="UniProtKB-SubCell"/>
</dbReference>
<evidence type="ECO:0000256" key="6">
    <source>
        <dbReference type="ARBA" id="ARBA00023136"/>
    </source>
</evidence>
<keyword evidence="7" id="KW-0539">Nucleus</keyword>
<dbReference type="GO" id="GO:0030867">
    <property type="term" value="C:rough endoplasmic reticulum membrane"/>
    <property type="evidence" value="ECO:0007669"/>
    <property type="project" value="UniProtKB-SubCell"/>
</dbReference>
<evidence type="ECO:0000256" key="5">
    <source>
        <dbReference type="ARBA" id="ARBA00022989"/>
    </source>
</evidence>
<dbReference type="GO" id="GO:0008017">
    <property type="term" value="F:microtubule binding"/>
    <property type="evidence" value="ECO:0007669"/>
    <property type="project" value="TreeGrafter"/>
</dbReference>
<feature type="transmembrane region" description="Helical" evidence="8">
    <location>
        <begin position="51"/>
        <end position="78"/>
    </location>
</feature>
<dbReference type="Proteomes" id="UP000038040">
    <property type="component" value="Unplaced"/>
</dbReference>
<dbReference type="GO" id="GO:0023041">
    <property type="term" value="P:neuronal signal transduction"/>
    <property type="evidence" value="ECO:0007669"/>
    <property type="project" value="InterPro"/>
</dbReference>
<feature type="transmembrane region" description="Helical" evidence="8">
    <location>
        <begin position="164"/>
        <end position="186"/>
    </location>
</feature>
<keyword evidence="5 8" id="KW-1133">Transmembrane helix</keyword>
<dbReference type="STRING" id="318479.A0A0N4U5R4"/>
<gene>
    <name evidence="9" type="ORF">DME_LOCUS6565</name>
</gene>
<dbReference type="EMBL" id="UYYG01001156">
    <property type="protein sequence ID" value="VDN56592.1"/>
    <property type="molecule type" value="Genomic_DNA"/>
</dbReference>
<dbReference type="AlphaFoldDB" id="A0A0N4U5R4"/>
<dbReference type="WBParaSite" id="DME_0000220501-mRNA-1">
    <property type="protein sequence ID" value="DME_0000220501-mRNA-1"/>
    <property type="gene ID" value="DME_0000220501"/>
</dbReference>
<feature type="transmembrane region" description="Helical" evidence="8">
    <location>
        <begin position="12"/>
        <end position="31"/>
    </location>
</feature>
<feature type="transmembrane region" description="Helical" evidence="8">
    <location>
        <begin position="99"/>
        <end position="118"/>
    </location>
</feature>
<evidence type="ECO:0000313" key="12">
    <source>
        <dbReference type="WBParaSite" id="DME_0000220501-mRNA-1"/>
    </source>
</evidence>
<feature type="transmembrane region" description="Helical" evidence="8">
    <location>
        <begin position="198"/>
        <end position="219"/>
    </location>
</feature>
<evidence type="ECO:0000313" key="9">
    <source>
        <dbReference type="EMBL" id="VDN56592.1"/>
    </source>
</evidence>
<proteinExistence type="predicted"/>
<evidence type="ECO:0000313" key="11">
    <source>
        <dbReference type="Proteomes" id="UP000274756"/>
    </source>
</evidence>
<evidence type="ECO:0000256" key="7">
    <source>
        <dbReference type="ARBA" id="ARBA00023242"/>
    </source>
</evidence>
<evidence type="ECO:0000313" key="10">
    <source>
        <dbReference type="Proteomes" id="UP000038040"/>
    </source>
</evidence>
<dbReference type="Proteomes" id="UP000274756">
    <property type="component" value="Unassembled WGS sequence"/>
</dbReference>
<evidence type="ECO:0000256" key="2">
    <source>
        <dbReference type="ARBA" id="ARBA00004269"/>
    </source>
</evidence>
<keyword evidence="11" id="KW-1185">Reference proteome</keyword>
<dbReference type="InterPro" id="IPR019130">
    <property type="entry name" value="Macoilin"/>
</dbReference>
<evidence type="ECO:0000256" key="8">
    <source>
        <dbReference type="SAM" id="Phobius"/>
    </source>
</evidence>
<reference evidence="9 11" key="2">
    <citation type="submission" date="2018-11" db="EMBL/GenBank/DDBJ databases">
        <authorList>
            <consortium name="Pathogen Informatics"/>
        </authorList>
    </citation>
    <scope>NUCLEOTIDE SEQUENCE [LARGE SCALE GENOMIC DNA]</scope>
</reference>
<evidence type="ECO:0000256" key="1">
    <source>
        <dbReference type="ARBA" id="ARBA00004232"/>
    </source>
</evidence>
<feature type="transmembrane region" description="Helical" evidence="8">
    <location>
        <begin position="124"/>
        <end position="143"/>
    </location>
</feature>
<dbReference type="GO" id="GO:0006935">
    <property type="term" value="P:chemotaxis"/>
    <property type="evidence" value="ECO:0007669"/>
    <property type="project" value="TreeGrafter"/>
</dbReference>
<name>A0A0N4U5R4_DRAME</name>
<dbReference type="OrthoDB" id="10071111at2759"/>
<dbReference type="PANTHER" id="PTHR13289">
    <property type="entry name" value="PROTEIN PHOSPHATASE 1-BINDING PROTEIN BIFOCAL"/>
    <property type="match status" value="1"/>
</dbReference>
<reference evidence="12" key="1">
    <citation type="submission" date="2017-02" db="UniProtKB">
        <authorList>
            <consortium name="WormBaseParasite"/>
        </authorList>
    </citation>
    <scope>IDENTIFICATION</scope>
</reference>
<accession>A0A0N4U5R4</accession>
<dbReference type="Pfam" id="PF09726">
    <property type="entry name" value="Macoilin"/>
    <property type="match status" value="1"/>
</dbReference>
<organism evidence="10 12">
    <name type="scientific">Dracunculus medinensis</name>
    <name type="common">Guinea worm</name>
    <dbReference type="NCBI Taxonomy" id="318479"/>
    <lineage>
        <taxon>Eukaryota</taxon>
        <taxon>Metazoa</taxon>
        <taxon>Ecdysozoa</taxon>
        <taxon>Nematoda</taxon>
        <taxon>Chromadorea</taxon>
        <taxon>Rhabditida</taxon>
        <taxon>Spirurina</taxon>
        <taxon>Dracunculoidea</taxon>
        <taxon>Dracunculidae</taxon>
        <taxon>Dracunculus</taxon>
    </lineage>
</organism>
<keyword evidence="4" id="KW-0256">Endoplasmic reticulum</keyword>
<evidence type="ECO:0000256" key="4">
    <source>
        <dbReference type="ARBA" id="ARBA00022824"/>
    </source>
</evidence>
<comment type="subcellular location">
    <subcellularLocation>
        <location evidence="1">Nucleus membrane</location>
        <topology evidence="1">Multi-pass membrane protein</topology>
    </subcellularLocation>
    <subcellularLocation>
        <location evidence="2">Rough endoplasmic reticulum membrane</location>
        <topology evidence="2">Multi-pass membrane protein</topology>
    </subcellularLocation>
</comment>
<evidence type="ECO:0000256" key="3">
    <source>
        <dbReference type="ARBA" id="ARBA00022692"/>
    </source>
</evidence>
<protein>
    <submittedName>
        <fullName evidence="12">7TM_GPCR_Srx domain-containing protein</fullName>
    </submittedName>
</protein>
<keyword evidence="6 8" id="KW-0472">Membrane</keyword>
<sequence length="220" mass="26182">MRTCIYAKLFMHMFYFVIQNRITNCIALYIFVGICNSICRYTNGFAYVKFIIIWLFCIMMDIIIGFRFELLYPIWLIIRYIYDSCKFKGILNSFHSPAFVIFFVFATAVADFICYILIPVQLILFIASSYVWLYLIYQIGIFFRNLVIRLKNLKSSRERVRKKVFVVFSERGLGTSHLLISFLLIILEYNWRYRGESFFAPFRGTALGYLISLFVGKYFL</sequence>